<evidence type="ECO:0000313" key="1">
    <source>
        <dbReference type="EMBL" id="KAK4446179.1"/>
    </source>
</evidence>
<accession>A0AAV9GBH8</accession>
<reference evidence="1" key="2">
    <citation type="submission" date="2023-05" db="EMBL/GenBank/DDBJ databases">
        <authorList>
            <consortium name="Lawrence Berkeley National Laboratory"/>
            <person name="Steindorff A."/>
            <person name="Hensen N."/>
            <person name="Bonometti L."/>
            <person name="Westerberg I."/>
            <person name="Brannstrom I.O."/>
            <person name="Guillou S."/>
            <person name="Cros-Aarteil S."/>
            <person name="Calhoun S."/>
            <person name="Haridas S."/>
            <person name="Kuo A."/>
            <person name="Mondo S."/>
            <person name="Pangilinan J."/>
            <person name="Riley R."/>
            <person name="Labutti K."/>
            <person name="Andreopoulos B."/>
            <person name="Lipzen A."/>
            <person name="Chen C."/>
            <person name="Yanf M."/>
            <person name="Daum C."/>
            <person name="Ng V."/>
            <person name="Clum A."/>
            <person name="Ohm R."/>
            <person name="Martin F."/>
            <person name="Silar P."/>
            <person name="Natvig D."/>
            <person name="Lalanne C."/>
            <person name="Gautier V."/>
            <person name="Ament-Velasquez S.L."/>
            <person name="Kruys A."/>
            <person name="Hutchinson M.I."/>
            <person name="Powell A.J."/>
            <person name="Barry K."/>
            <person name="Miller A.N."/>
            <person name="Grigoriev I.V."/>
            <person name="Debuchy R."/>
            <person name="Gladieux P."/>
            <person name="Thoren M.H."/>
            <person name="Johannesson H."/>
        </authorList>
    </citation>
    <scope>NUCLEOTIDE SEQUENCE</scope>
    <source>
        <strain evidence="1">PSN243</strain>
    </source>
</reference>
<dbReference type="AlphaFoldDB" id="A0AAV9GBH8"/>
<keyword evidence="2" id="KW-1185">Reference proteome</keyword>
<organism evidence="1 2">
    <name type="scientific">Podospora aff. communis PSN243</name>
    <dbReference type="NCBI Taxonomy" id="3040156"/>
    <lineage>
        <taxon>Eukaryota</taxon>
        <taxon>Fungi</taxon>
        <taxon>Dikarya</taxon>
        <taxon>Ascomycota</taxon>
        <taxon>Pezizomycotina</taxon>
        <taxon>Sordariomycetes</taxon>
        <taxon>Sordariomycetidae</taxon>
        <taxon>Sordariales</taxon>
        <taxon>Podosporaceae</taxon>
        <taxon>Podospora</taxon>
    </lineage>
</organism>
<evidence type="ECO:0008006" key="3">
    <source>
        <dbReference type="Google" id="ProtNLM"/>
    </source>
</evidence>
<dbReference type="Proteomes" id="UP001321760">
    <property type="component" value="Unassembled WGS sequence"/>
</dbReference>
<comment type="caution">
    <text evidence="1">The sequence shown here is derived from an EMBL/GenBank/DDBJ whole genome shotgun (WGS) entry which is preliminary data.</text>
</comment>
<protein>
    <recommendedName>
        <fullName evidence="3">F-box domain-containing protein</fullName>
    </recommendedName>
</protein>
<evidence type="ECO:0000313" key="2">
    <source>
        <dbReference type="Proteomes" id="UP001321760"/>
    </source>
</evidence>
<dbReference type="EMBL" id="MU865959">
    <property type="protein sequence ID" value="KAK4446179.1"/>
    <property type="molecule type" value="Genomic_DNA"/>
</dbReference>
<gene>
    <name evidence="1" type="ORF">QBC34DRAFT_497111</name>
</gene>
<sequence length="399" mass="44395">MPSLNSLPLELLTRIASDLCIHCTSTPPDLCTSTCFSVSANCDCSYANAVNLRLQSRALLNLCLASRRMHAAAEQILYHRPNTHKWWLLVAALLSRPELAQCVRELFLPRHEYDEGEERGVPREVEGYYKSLYAAWLGRDYERQGIFPDRGNEQREARAREAAVVEAVREFAAEGDTSGGEVASVLVSLCPRVEKMERYVCWDASLLYSGRDSLLGLRHLELVYWDTEGGIGLSTVAEITAAAPNLEVFRGLAVVGEAYPTGEDPTAGLELRMGELRDLELRASVLNEGALEVLLKACPKLEFFDFEIGCMQRGTEQFSPTQAADLFDKYGGSSLRQVVVDYNLSSDSGTDWVFGELEEWPQGEGKRAADRFREKGIWFEIVGCTVNTDEDDVEDGVEG</sequence>
<proteinExistence type="predicted"/>
<name>A0AAV9GBH8_9PEZI</name>
<reference evidence="1" key="1">
    <citation type="journal article" date="2023" name="Mol. Phylogenet. Evol.">
        <title>Genome-scale phylogeny and comparative genomics of the fungal order Sordariales.</title>
        <authorList>
            <person name="Hensen N."/>
            <person name="Bonometti L."/>
            <person name="Westerberg I."/>
            <person name="Brannstrom I.O."/>
            <person name="Guillou S."/>
            <person name="Cros-Aarteil S."/>
            <person name="Calhoun S."/>
            <person name="Haridas S."/>
            <person name="Kuo A."/>
            <person name="Mondo S."/>
            <person name="Pangilinan J."/>
            <person name="Riley R."/>
            <person name="LaButti K."/>
            <person name="Andreopoulos B."/>
            <person name="Lipzen A."/>
            <person name="Chen C."/>
            <person name="Yan M."/>
            <person name="Daum C."/>
            <person name="Ng V."/>
            <person name="Clum A."/>
            <person name="Steindorff A."/>
            <person name="Ohm R.A."/>
            <person name="Martin F."/>
            <person name="Silar P."/>
            <person name="Natvig D.O."/>
            <person name="Lalanne C."/>
            <person name="Gautier V."/>
            <person name="Ament-Velasquez S.L."/>
            <person name="Kruys A."/>
            <person name="Hutchinson M.I."/>
            <person name="Powell A.J."/>
            <person name="Barry K."/>
            <person name="Miller A.N."/>
            <person name="Grigoriev I.V."/>
            <person name="Debuchy R."/>
            <person name="Gladieux P."/>
            <person name="Hiltunen Thoren M."/>
            <person name="Johannesson H."/>
        </authorList>
    </citation>
    <scope>NUCLEOTIDE SEQUENCE</scope>
    <source>
        <strain evidence="1">PSN243</strain>
    </source>
</reference>